<evidence type="ECO:0000313" key="2">
    <source>
        <dbReference type="EMBL" id="MBG6133890.1"/>
    </source>
</evidence>
<dbReference type="RefSeq" id="WP_231400880.1">
    <property type="nucleotide sequence ID" value="NZ_BONS01000032.1"/>
</dbReference>
<keyword evidence="2" id="KW-0804">Transcription</keyword>
<dbReference type="Proteomes" id="UP000622552">
    <property type="component" value="Unassembled WGS sequence"/>
</dbReference>
<dbReference type="AlphaFoldDB" id="A0A8J7KDC0"/>
<gene>
    <name evidence="2" type="ORF">IW245_000084</name>
</gene>
<accession>A0A8J7KDC0</accession>
<protein>
    <submittedName>
        <fullName evidence="2">DNA-directed RNA polymerase specialized sigma24 family protein</fullName>
    </submittedName>
</protein>
<feature type="region of interest" description="Disordered" evidence="1">
    <location>
        <begin position="47"/>
        <end position="74"/>
    </location>
</feature>
<evidence type="ECO:0000256" key="1">
    <source>
        <dbReference type="SAM" id="MobiDB-lite"/>
    </source>
</evidence>
<keyword evidence="2" id="KW-0240">DNA-directed RNA polymerase</keyword>
<dbReference type="EMBL" id="JADOUF010000001">
    <property type="protein sequence ID" value="MBG6133890.1"/>
    <property type="molecule type" value="Genomic_DNA"/>
</dbReference>
<name>A0A8J7KDC0_9ACTN</name>
<proteinExistence type="predicted"/>
<evidence type="ECO:0000313" key="3">
    <source>
        <dbReference type="Proteomes" id="UP000622552"/>
    </source>
</evidence>
<organism evidence="2 3">
    <name type="scientific">Longispora fulva</name>
    <dbReference type="NCBI Taxonomy" id="619741"/>
    <lineage>
        <taxon>Bacteria</taxon>
        <taxon>Bacillati</taxon>
        <taxon>Actinomycetota</taxon>
        <taxon>Actinomycetes</taxon>
        <taxon>Micromonosporales</taxon>
        <taxon>Micromonosporaceae</taxon>
        <taxon>Longispora</taxon>
    </lineage>
</organism>
<keyword evidence="3" id="KW-1185">Reference proteome</keyword>
<sequence length="74" mass="8273">MRRLAPGRGPHPERAAAALRRLAAGRARDGIDPYARRILINVVHSAGRRRWLHERPTPDLPEQSAPADQTEPSH</sequence>
<dbReference type="GO" id="GO:0000428">
    <property type="term" value="C:DNA-directed RNA polymerase complex"/>
    <property type="evidence" value="ECO:0007669"/>
    <property type="project" value="UniProtKB-KW"/>
</dbReference>
<comment type="caution">
    <text evidence="2">The sequence shown here is derived from an EMBL/GenBank/DDBJ whole genome shotgun (WGS) entry which is preliminary data.</text>
</comment>
<reference evidence="2" key="1">
    <citation type="submission" date="2020-11" db="EMBL/GenBank/DDBJ databases">
        <title>Sequencing the genomes of 1000 actinobacteria strains.</title>
        <authorList>
            <person name="Klenk H.-P."/>
        </authorList>
    </citation>
    <scope>NUCLEOTIDE SEQUENCE</scope>
    <source>
        <strain evidence="2">DSM 45356</strain>
    </source>
</reference>